<evidence type="ECO:0000313" key="2">
    <source>
        <dbReference type="Proteomes" id="UP000249748"/>
    </source>
</evidence>
<evidence type="ECO:0000313" key="1">
    <source>
        <dbReference type="EMBL" id="RAK94320.1"/>
    </source>
</evidence>
<keyword evidence="2" id="KW-1185">Reference proteome</keyword>
<gene>
    <name evidence="1" type="ORF">BO79DRAFT_184829</name>
</gene>
<proteinExistence type="predicted"/>
<organism evidence="1 2">
    <name type="scientific">Aspergillus costaricaensis CBS 115574</name>
    <dbReference type="NCBI Taxonomy" id="1448317"/>
    <lineage>
        <taxon>Eukaryota</taxon>
        <taxon>Fungi</taxon>
        <taxon>Dikarya</taxon>
        <taxon>Ascomycota</taxon>
        <taxon>Pezizomycotina</taxon>
        <taxon>Eurotiomycetes</taxon>
        <taxon>Eurotiomycetidae</taxon>
        <taxon>Eurotiales</taxon>
        <taxon>Aspergillaceae</taxon>
        <taxon>Aspergillus</taxon>
        <taxon>Aspergillus subgen. Circumdati</taxon>
    </lineage>
</organism>
<dbReference type="Proteomes" id="UP000249748">
    <property type="component" value="Unassembled WGS sequence"/>
</dbReference>
<protein>
    <submittedName>
        <fullName evidence="1">Fungal-specific transcription factor</fullName>
    </submittedName>
</protein>
<name>A0ACD1IWQ3_9EURO</name>
<dbReference type="EMBL" id="KZ824535">
    <property type="protein sequence ID" value="RAK94320.1"/>
    <property type="molecule type" value="Genomic_DNA"/>
</dbReference>
<accession>A0ACD1IWQ3</accession>
<reference evidence="1" key="1">
    <citation type="submission" date="2018-02" db="EMBL/GenBank/DDBJ databases">
        <title>The genomes of Aspergillus section Nigri reveals drivers in fungal speciation.</title>
        <authorList>
            <consortium name="DOE Joint Genome Institute"/>
            <person name="Vesth T.C."/>
            <person name="Nybo J."/>
            <person name="Theobald S."/>
            <person name="Brandl J."/>
            <person name="Frisvad J.C."/>
            <person name="Nielsen K.F."/>
            <person name="Lyhne E.K."/>
            <person name="Kogle M.E."/>
            <person name="Kuo A."/>
            <person name="Riley R."/>
            <person name="Clum A."/>
            <person name="Nolan M."/>
            <person name="Lipzen A."/>
            <person name="Salamov A."/>
            <person name="Henrissat B."/>
            <person name="Wiebenga A."/>
            <person name="De vries R.P."/>
            <person name="Grigoriev I.V."/>
            <person name="Mortensen U.H."/>
            <person name="Andersen M.R."/>
            <person name="Baker S.E."/>
        </authorList>
    </citation>
    <scope>NUCLEOTIDE SEQUENCE</scope>
    <source>
        <strain evidence="1">CBS 115574</strain>
    </source>
</reference>
<sequence>MPALRRKNGREPACEACRRRKLACDHETPACQRCRRLSLKCVYLANPLSKDRARSLPEAESPTALSNESDGPPSTKTCPGAQSTTPILESSAEYLGPTSFASVFVEHRDRFEVDQALRIPASKDINRVEVLSSTQPGNPTITPRMLQLGIQILQNLPDELTCNLLFVHPMALMDACFRPAYRIASDKMWDEYRDVLRLRNSEHLQYVARRFSECSLTPLPAEQNPHRWIESFSGKRTRWELLGSLFTIWSSAASQLPVQHDVITQYCRQHAFKGPKELMVHFKRCASMCIELCSQLGAINILFVNLAFKHNILESIASGDKSLSCWRQHGDVIAVTTSIGLHRELSSDWKEVSFQHELKRRVYASIYNFDKVISTFTGRPPLLNRKYSTTQLPLDINDEDIFSDRIGNAVAKLNSDGWDSSVDRQPYPTTILRARAMLARNREEMLEVLETSQDSITDAAVQTCLQLKGQATDIYAQFPEVIKFKTEDIHDRDIPGQLLALRVLVRLDFLLNLFILERFVTRHRVVDEQTLIQVSHEMVGLTLIYWKHKDRFENHVDFSWLAMSYAVPGSGILCLELLRQSSSPETYTLELPRSDIIQNLSVLVAFLDWLRPSESDIAAKAQIKGILQRSLDRILSMPASLQSPTRALDALPDLIGADPHLDLLNTFAWVDWDAAL</sequence>